<dbReference type="RefSeq" id="XP_013241708.1">
    <property type="nucleotide sequence ID" value="XM_013386254.1"/>
</dbReference>
<feature type="transmembrane region" description="Helical" evidence="1">
    <location>
        <begin position="28"/>
        <end position="49"/>
    </location>
</feature>
<accession>A0A066VMC1</accession>
<dbReference type="Proteomes" id="UP000027361">
    <property type="component" value="Unassembled WGS sequence"/>
</dbReference>
<evidence type="ECO:0000313" key="2">
    <source>
        <dbReference type="EMBL" id="KDN41418.1"/>
    </source>
</evidence>
<dbReference type="HOGENOM" id="CLU_2924350_0_0_1"/>
<reference evidence="2 3" key="1">
    <citation type="submission" date="2014-05" db="EMBL/GenBank/DDBJ databases">
        <title>Draft genome sequence of a rare smut relative, Tilletiaria anomala UBC 951.</title>
        <authorList>
            <consortium name="DOE Joint Genome Institute"/>
            <person name="Toome M."/>
            <person name="Kuo A."/>
            <person name="Henrissat B."/>
            <person name="Lipzen A."/>
            <person name="Tritt A."/>
            <person name="Yoshinaga Y."/>
            <person name="Zane M."/>
            <person name="Barry K."/>
            <person name="Grigoriev I.V."/>
            <person name="Spatafora J.W."/>
            <person name="Aimea M.C."/>
        </authorList>
    </citation>
    <scope>NUCLEOTIDE SEQUENCE [LARGE SCALE GENOMIC DNA]</scope>
    <source>
        <strain evidence="2 3">UBC 951</strain>
    </source>
</reference>
<dbReference type="EMBL" id="JMSN01000080">
    <property type="protein sequence ID" value="KDN41418.1"/>
    <property type="molecule type" value="Genomic_DNA"/>
</dbReference>
<dbReference type="GeneID" id="25264922"/>
<keyword evidence="1" id="KW-0812">Transmembrane</keyword>
<gene>
    <name evidence="2" type="ORF">K437DRAFT_258258</name>
</gene>
<dbReference type="InParanoid" id="A0A066VMC1"/>
<keyword evidence="3" id="KW-1185">Reference proteome</keyword>
<proteinExistence type="predicted"/>
<evidence type="ECO:0000256" key="1">
    <source>
        <dbReference type="SAM" id="Phobius"/>
    </source>
</evidence>
<sequence>MSRQDVIIAEALNFVARYYLQILNLSEFWGLLSAYMYLMGCAAVSALHLGKQGRGWKARQE</sequence>
<keyword evidence="1" id="KW-1133">Transmembrane helix</keyword>
<name>A0A066VMC1_TILAU</name>
<keyword evidence="1" id="KW-0472">Membrane</keyword>
<evidence type="ECO:0000313" key="3">
    <source>
        <dbReference type="Proteomes" id="UP000027361"/>
    </source>
</evidence>
<dbReference type="AlphaFoldDB" id="A0A066VMC1"/>
<organism evidence="2 3">
    <name type="scientific">Tilletiaria anomala (strain ATCC 24038 / CBS 436.72 / UBC 951)</name>
    <dbReference type="NCBI Taxonomy" id="1037660"/>
    <lineage>
        <taxon>Eukaryota</taxon>
        <taxon>Fungi</taxon>
        <taxon>Dikarya</taxon>
        <taxon>Basidiomycota</taxon>
        <taxon>Ustilaginomycotina</taxon>
        <taxon>Exobasidiomycetes</taxon>
        <taxon>Georgefischeriales</taxon>
        <taxon>Tilletiariaceae</taxon>
        <taxon>Tilletiaria</taxon>
    </lineage>
</organism>
<protein>
    <submittedName>
        <fullName evidence="2">Uncharacterized protein</fullName>
    </submittedName>
</protein>
<comment type="caution">
    <text evidence="2">The sequence shown here is derived from an EMBL/GenBank/DDBJ whole genome shotgun (WGS) entry which is preliminary data.</text>
</comment>